<keyword evidence="4" id="KW-1185">Reference proteome</keyword>
<dbReference type="InterPro" id="IPR036409">
    <property type="entry name" value="Aldolase_II/adducin_N_sf"/>
</dbReference>
<dbReference type="AlphaFoldDB" id="A0A9W8HW94"/>
<gene>
    <name evidence="3" type="primary">MDE1_2</name>
    <name evidence="3" type="ORF">H4R20_001859</name>
</gene>
<evidence type="ECO:0000313" key="3">
    <source>
        <dbReference type="EMBL" id="KAJ2805990.1"/>
    </source>
</evidence>
<dbReference type="EMBL" id="JANBUO010000236">
    <property type="protein sequence ID" value="KAJ2805990.1"/>
    <property type="molecule type" value="Genomic_DNA"/>
</dbReference>
<dbReference type="PANTHER" id="PTHR10640:SF7">
    <property type="entry name" value="METHYLTHIORIBULOSE-1-PHOSPHATE DEHYDRATASE"/>
    <property type="match status" value="1"/>
</dbReference>
<sequence>MLTEESQSAARSAQLVRSEDKRHPANLIPELCRQFYQLGWVTGTGGGISIREGTNVYIAPSGVQKERIESSDLFVLALQTRE</sequence>
<reference evidence="3" key="1">
    <citation type="submission" date="2022-07" db="EMBL/GenBank/DDBJ databases">
        <title>Phylogenomic reconstructions and comparative analyses of Kickxellomycotina fungi.</title>
        <authorList>
            <person name="Reynolds N.K."/>
            <person name="Stajich J.E."/>
            <person name="Barry K."/>
            <person name="Grigoriev I.V."/>
            <person name="Crous P."/>
            <person name="Smith M.E."/>
        </authorList>
    </citation>
    <scope>NUCLEOTIDE SEQUENCE</scope>
    <source>
        <strain evidence="3">NRRL 1565</strain>
    </source>
</reference>
<dbReference type="EC" id="4.2.1.109" evidence="3"/>
<proteinExistence type="predicted"/>
<dbReference type="GO" id="GO:0005737">
    <property type="term" value="C:cytoplasm"/>
    <property type="evidence" value="ECO:0007669"/>
    <property type="project" value="TreeGrafter"/>
</dbReference>
<dbReference type="PANTHER" id="PTHR10640">
    <property type="entry name" value="METHYLTHIORIBULOSE-1-PHOSPHATE DEHYDRATASE"/>
    <property type="match status" value="1"/>
</dbReference>
<comment type="caution">
    <text evidence="3">The sequence shown here is derived from an EMBL/GenBank/DDBJ whole genome shotgun (WGS) entry which is preliminary data.</text>
</comment>
<keyword evidence="3" id="KW-0456">Lyase</keyword>
<dbReference type="OrthoDB" id="191080at2759"/>
<dbReference type="Proteomes" id="UP001140094">
    <property type="component" value="Unassembled WGS sequence"/>
</dbReference>
<organism evidence="3 4">
    <name type="scientific">Coemansia guatemalensis</name>
    <dbReference type="NCBI Taxonomy" id="2761395"/>
    <lineage>
        <taxon>Eukaryota</taxon>
        <taxon>Fungi</taxon>
        <taxon>Fungi incertae sedis</taxon>
        <taxon>Zoopagomycota</taxon>
        <taxon>Kickxellomycotina</taxon>
        <taxon>Kickxellomycetes</taxon>
        <taxon>Kickxellales</taxon>
        <taxon>Kickxellaceae</taxon>
        <taxon>Coemansia</taxon>
    </lineage>
</organism>
<protein>
    <submittedName>
        <fullName evidence="3">Methylthioribulose-1-phosphate dehydratase</fullName>
        <ecNumber evidence="3">4.2.1.109</ecNumber>
    </submittedName>
</protein>
<accession>A0A9W8HW94</accession>
<dbReference type="GO" id="GO:0019509">
    <property type="term" value="P:L-methionine salvage from methylthioadenosine"/>
    <property type="evidence" value="ECO:0007669"/>
    <property type="project" value="TreeGrafter"/>
</dbReference>
<dbReference type="SUPFAM" id="SSF53639">
    <property type="entry name" value="AraD/HMP-PK domain-like"/>
    <property type="match status" value="1"/>
</dbReference>
<feature type="compositionally biased region" description="Polar residues" evidence="1">
    <location>
        <begin position="1"/>
        <end position="11"/>
    </location>
</feature>
<dbReference type="Gene3D" id="3.40.225.10">
    <property type="entry name" value="Class II aldolase/adducin N-terminal domain"/>
    <property type="match status" value="1"/>
</dbReference>
<dbReference type="GO" id="GO:0046570">
    <property type="term" value="F:methylthioribulose 1-phosphate dehydratase activity"/>
    <property type="evidence" value="ECO:0007669"/>
    <property type="project" value="UniProtKB-EC"/>
</dbReference>
<name>A0A9W8HW94_9FUNG</name>
<feature type="domain" description="Class II aldolase/adducin N-terminal" evidence="2">
    <location>
        <begin position="28"/>
        <end position="79"/>
    </location>
</feature>
<feature type="region of interest" description="Disordered" evidence="1">
    <location>
        <begin position="1"/>
        <end position="20"/>
    </location>
</feature>
<dbReference type="Pfam" id="PF00596">
    <property type="entry name" value="Aldolase_II"/>
    <property type="match status" value="1"/>
</dbReference>
<evidence type="ECO:0000313" key="4">
    <source>
        <dbReference type="Proteomes" id="UP001140094"/>
    </source>
</evidence>
<feature type="non-terminal residue" evidence="3">
    <location>
        <position position="82"/>
    </location>
</feature>
<evidence type="ECO:0000256" key="1">
    <source>
        <dbReference type="SAM" id="MobiDB-lite"/>
    </source>
</evidence>
<dbReference type="InterPro" id="IPR001303">
    <property type="entry name" value="Aldolase_II/adducin_N"/>
</dbReference>
<evidence type="ECO:0000259" key="2">
    <source>
        <dbReference type="Pfam" id="PF00596"/>
    </source>
</evidence>